<keyword evidence="2" id="KW-1185">Reference proteome</keyword>
<dbReference type="OrthoDB" id="5362512at2759"/>
<proteinExistence type="predicted"/>
<feature type="non-terminal residue" evidence="1">
    <location>
        <position position="1"/>
    </location>
</feature>
<name>A0A6A5WDF3_9PLEO</name>
<dbReference type="EMBL" id="ML977601">
    <property type="protein sequence ID" value="KAF1998829.1"/>
    <property type="molecule type" value="Genomic_DNA"/>
</dbReference>
<gene>
    <name evidence="1" type="ORF">P154DRAFT_602693</name>
</gene>
<dbReference type="AlphaFoldDB" id="A0A6A5WDF3"/>
<evidence type="ECO:0000313" key="2">
    <source>
        <dbReference type="Proteomes" id="UP000799779"/>
    </source>
</evidence>
<evidence type="ECO:0000313" key="1">
    <source>
        <dbReference type="EMBL" id="KAF1998829.1"/>
    </source>
</evidence>
<accession>A0A6A5WDF3</accession>
<organism evidence="1 2">
    <name type="scientific">Amniculicola lignicola CBS 123094</name>
    <dbReference type="NCBI Taxonomy" id="1392246"/>
    <lineage>
        <taxon>Eukaryota</taxon>
        <taxon>Fungi</taxon>
        <taxon>Dikarya</taxon>
        <taxon>Ascomycota</taxon>
        <taxon>Pezizomycotina</taxon>
        <taxon>Dothideomycetes</taxon>
        <taxon>Pleosporomycetidae</taxon>
        <taxon>Pleosporales</taxon>
        <taxon>Amniculicolaceae</taxon>
        <taxon>Amniculicola</taxon>
    </lineage>
</organism>
<sequence length="75" mass="8639">PLLTRTWVYQEKLLAPRVLYFGQELSCRCGEASACECSGGRHTMKYGHSLSLSLSKSMKKLRLQRQNMVEEFGWL</sequence>
<reference evidence="1" key="1">
    <citation type="journal article" date="2020" name="Stud. Mycol.">
        <title>101 Dothideomycetes genomes: a test case for predicting lifestyles and emergence of pathogens.</title>
        <authorList>
            <person name="Haridas S."/>
            <person name="Albert R."/>
            <person name="Binder M."/>
            <person name="Bloem J."/>
            <person name="Labutti K."/>
            <person name="Salamov A."/>
            <person name="Andreopoulos B."/>
            <person name="Baker S."/>
            <person name="Barry K."/>
            <person name="Bills G."/>
            <person name="Bluhm B."/>
            <person name="Cannon C."/>
            <person name="Castanera R."/>
            <person name="Culley D."/>
            <person name="Daum C."/>
            <person name="Ezra D."/>
            <person name="Gonzalez J."/>
            <person name="Henrissat B."/>
            <person name="Kuo A."/>
            <person name="Liang C."/>
            <person name="Lipzen A."/>
            <person name="Lutzoni F."/>
            <person name="Magnuson J."/>
            <person name="Mondo S."/>
            <person name="Nolan M."/>
            <person name="Ohm R."/>
            <person name="Pangilinan J."/>
            <person name="Park H.-J."/>
            <person name="Ramirez L."/>
            <person name="Alfaro M."/>
            <person name="Sun H."/>
            <person name="Tritt A."/>
            <person name="Yoshinaga Y."/>
            <person name="Zwiers L.-H."/>
            <person name="Turgeon B."/>
            <person name="Goodwin S."/>
            <person name="Spatafora J."/>
            <person name="Crous P."/>
            <person name="Grigoriev I."/>
        </authorList>
    </citation>
    <scope>NUCLEOTIDE SEQUENCE</scope>
    <source>
        <strain evidence="1">CBS 123094</strain>
    </source>
</reference>
<protein>
    <submittedName>
        <fullName evidence="1">Uncharacterized protein</fullName>
    </submittedName>
</protein>
<dbReference type="Proteomes" id="UP000799779">
    <property type="component" value="Unassembled WGS sequence"/>
</dbReference>